<dbReference type="InterPro" id="IPR001810">
    <property type="entry name" value="F-box_dom"/>
</dbReference>
<sequence>MPKNNKIFRGNETAIRACIYYEYLNGMPIFDSPSSEHDLNLMDLPIEVIEEVIQNLDVMDREWHYLIRNSGGHQKMALEDLKIVLKNPKLKLEFLEIQNISPAFFSNIHEFFKGFSWKISVKEIKISTKWRGEDLKILEYFSSKTVEFEISESYKQPNQREISNRIEEIVDLDHEFLKMTFCIPSLDTFPIFYFEECRRVALHFQHLWIRGEDVFVFLKRILQSSKIQLFIVTSSQGISSDKHGWDIANLQKISDDFYEFPISNEEFFEVEWSRQALRIERKTIGKNN</sequence>
<dbReference type="EMBL" id="GL380022">
    <property type="protein sequence ID" value="EGT42965.1"/>
    <property type="molecule type" value="Genomic_DNA"/>
</dbReference>
<dbReference type="InParanoid" id="G0P295"/>
<evidence type="ECO:0000259" key="1">
    <source>
        <dbReference type="PROSITE" id="PS50181"/>
    </source>
</evidence>
<evidence type="ECO:0000313" key="3">
    <source>
        <dbReference type="Proteomes" id="UP000008068"/>
    </source>
</evidence>
<keyword evidence="3" id="KW-1185">Reference proteome</keyword>
<dbReference type="PROSITE" id="PS50181">
    <property type="entry name" value="FBOX"/>
    <property type="match status" value="1"/>
</dbReference>
<protein>
    <recommendedName>
        <fullName evidence="1">F-box domain-containing protein</fullName>
    </recommendedName>
</protein>
<organism evidence="3">
    <name type="scientific">Caenorhabditis brenneri</name>
    <name type="common">Nematode worm</name>
    <dbReference type="NCBI Taxonomy" id="135651"/>
    <lineage>
        <taxon>Eukaryota</taxon>
        <taxon>Metazoa</taxon>
        <taxon>Ecdysozoa</taxon>
        <taxon>Nematoda</taxon>
        <taxon>Chromadorea</taxon>
        <taxon>Rhabditida</taxon>
        <taxon>Rhabditina</taxon>
        <taxon>Rhabditomorpha</taxon>
        <taxon>Rhabditoidea</taxon>
        <taxon>Rhabditidae</taxon>
        <taxon>Peloderinae</taxon>
        <taxon>Caenorhabditis</taxon>
    </lineage>
</organism>
<dbReference type="HOGENOM" id="CLU_967178_0_0_1"/>
<gene>
    <name evidence="2" type="ORF">CAEBREN_07093</name>
</gene>
<dbReference type="OrthoDB" id="5859751at2759"/>
<dbReference type="Proteomes" id="UP000008068">
    <property type="component" value="Unassembled WGS sequence"/>
</dbReference>
<evidence type="ECO:0000313" key="2">
    <source>
        <dbReference type="EMBL" id="EGT42965.1"/>
    </source>
</evidence>
<proteinExistence type="predicted"/>
<name>G0P295_CAEBE</name>
<dbReference type="AlphaFoldDB" id="G0P295"/>
<accession>G0P295</accession>
<feature type="domain" description="F-box" evidence="1">
    <location>
        <begin position="38"/>
        <end position="60"/>
    </location>
</feature>
<reference evidence="3" key="1">
    <citation type="submission" date="2011-07" db="EMBL/GenBank/DDBJ databases">
        <authorList>
            <consortium name="Caenorhabditis brenneri Sequencing and Analysis Consortium"/>
            <person name="Wilson R.K."/>
        </authorList>
    </citation>
    <scope>NUCLEOTIDE SEQUENCE [LARGE SCALE GENOMIC DNA]</scope>
    <source>
        <strain evidence="3">PB2801</strain>
    </source>
</reference>